<evidence type="ECO:0000313" key="4">
    <source>
        <dbReference type="EMBL" id="CCE54554.1"/>
    </source>
</evidence>
<dbReference type="InterPro" id="IPR045569">
    <property type="entry name" value="Metalloprtase-TldD/E_C"/>
</dbReference>
<dbReference type="Proteomes" id="UP000004840">
    <property type="component" value="Unassembled WGS sequence"/>
</dbReference>
<dbReference type="RefSeq" id="WP_006822076.1">
    <property type="nucleotide sequence ID" value="NZ_CAFW01000033.1"/>
</dbReference>
<evidence type="ECO:0000259" key="3">
    <source>
        <dbReference type="Pfam" id="PF19289"/>
    </source>
</evidence>
<name>G7HWI9_9CORY</name>
<dbReference type="SUPFAM" id="SSF111283">
    <property type="entry name" value="Putative modulator of DNA gyrase, PmbA/TldD"/>
    <property type="match status" value="1"/>
</dbReference>
<evidence type="ECO:0000313" key="5">
    <source>
        <dbReference type="Proteomes" id="UP000004840"/>
    </source>
</evidence>
<proteinExistence type="inferred from homology"/>
<feature type="domain" description="Metalloprotease TldD/E C-terminal" evidence="3">
    <location>
        <begin position="205"/>
        <end position="422"/>
    </location>
</feature>
<protein>
    <recommendedName>
        <fullName evidence="3">Metalloprotease TldD/E C-terminal domain-containing protein</fullName>
    </recommendedName>
</protein>
<dbReference type="AlphaFoldDB" id="G7HWI9"/>
<sequence length="428" mass="47925">MLDPHADVLVGLEQQRKRIPSTDPVVGACWEFEIESRIDPRFSLLGTKSSGGLYVLFKDSEEWKSGSKRASYHAVGSPGSETQDSLIVYELLKDQHERIGLIFKSFVLQMPSKYKMDITINSILRERNIINRKDEFLFEAKLTTRVRLRVMHLGFVLERKQWVFEPEDASTDINYTIDSWLKKFLDSTRGLSFGNERSFPTNSMVRFSPSASAALFHELLGHPSETDCRCLYIEKLEEHPIENDRLQHLSVFDDPFLAKGLGSQRFDDDGEQSQLSPLFSNSKFCGSLGTLRSSGQKDAGNNARKMEFSSPSLPRGTNLVIEGGQDPVEESNTTIVIPTFSSGFVKPHSGEFQLVGSNCYLENDRGKQLIGDVLVDGEIRSILENLVSIHDDTELSGLTCGKNGQWVTIGTSAPSLSFKNLQWQTIAG</sequence>
<organism evidence="4 5">
    <name type="scientific">Corynebacterium casei UCMA 3821</name>
    <dbReference type="NCBI Taxonomy" id="1110505"/>
    <lineage>
        <taxon>Bacteria</taxon>
        <taxon>Bacillati</taxon>
        <taxon>Actinomycetota</taxon>
        <taxon>Actinomycetes</taxon>
        <taxon>Mycobacteriales</taxon>
        <taxon>Corynebacteriaceae</taxon>
        <taxon>Corynebacterium</taxon>
    </lineage>
</organism>
<dbReference type="Pfam" id="PF19289">
    <property type="entry name" value="PmbA_TldD_3rd"/>
    <property type="match status" value="1"/>
</dbReference>
<dbReference type="EMBL" id="CAFW01000033">
    <property type="protein sequence ID" value="CCE54554.1"/>
    <property type="molecule type" value="Genomic_DNA"/>
</dbReference>
<feature type="region of interest" description="Disordered" evidence="2">
    <location>
        <begin position="295"/>
        <end position="317"/>
    </location>
</feature>
<dbReference type="InterPro" id="IPR051463">
    <property type="entry name" value="Peptidase_U62_metallo"/>
</dbReference>
<gene>
    <name evidence="4" type="ORF">CCAS_04880</name>
</gene>
<evidence type="ECO:0000256" key="2">
    <source>
        <dbReference type="SAM" id="MobiDB-lite"/>
    </source>
</evidence>
<evidence type="ECO:0000256" key="1">
    <source>
        <dbReference type="ARBA" id="ARBA00005836"/>
    </source>
</evidence>
<comment type="similarity">
    <text evidence="1">Belongs to the peptidase U62 family.</text>
</comment>
<dbReference type="PANTHER" id="PTHR30624">
    <property type="entry name" value="UNCHARACTERIZED PROTEIN TLDD AND PMBA"/>
    <property type="match status" value="1"/>
</dbReference>
<dbReference type="PANTHER" id="PTHR30624:SF0">
    <property type="entry name" value="METALLOPROTEASE SLR0863"/>
    <property type="match status" value="1"/>
</dbReference>
<dbReference type="GO" id="GO:0008237">
    <property type="term" value="F:metallopeptidase activity"/>
    <property type="evidence" value="ECO:0007669"/>
    <property type="project" value="InterPro"/>
</dbReference>
<dbReference type="GO" id="GO:0005829">
    <property type="term" value="C:cytosol"/>
    <property type="evidence" value="ECO:0007669"/>
    <property type="project" value="TreeGrafter"/>
</dbReference>
<reference evidence="4 5" key="1">
    <citation type="journal article" date="2012" name="J. Bacteriol.">
        <title>Genome Sequence of Corynebacterium casei UCMA 3821, Isolated from a Smear-Ripened Cheese.</title>
        <authorList>
            <person name="Monnet C."/>
            <person name="Loux V."/>
            <person name="Bento P."/>
            <person name="Gibrat J.F."/>
            <person name="Straub C."/>
            <person name="Bonnarme P."/>
            <person name="Landaud S."/>
            <person name="Irlinger F."/>
        </authorList>
    </citation>
    <scope>NUCLEOTIDE SEQUENCE [LARGE SCALE GENOMIC DNA]</scope>
    <source>
        <strain evidence="4 5">UCMA 3821</strain>
    </source>
</reference>
<dbReference type="GO" id="GO:0006508">
    <property type="term" value="P:proteolysis"/>
    <property type="evidence" value="ECO:0007669"/>
    <property type="project" value="InterPro"/>
</dbReference>
<accession>G7HWI9</accession>
<comment type="caution">
    <text evidence="4">The sequence shown here is derived from an EMBL/GenBank/DDBJ whole genome shotgun (WGS) entry which is preliminary data.</text>
</comment>
<dbReference type="InterPro" id="IPR036059">
    <property type="entry name" value="TldD/PmbA_sf"/>
</dbReference>